<dbReference type="InterPro" id="IPR042237">
    <property type="entry name" value="PTRHD1"/>
</dbReference>
<dbReference type="Pfam" id="PF01981">
    <property type="entry name" value="PTH2"/>
    <property type="match status" value="1"/>
</dbReference>
<name>A0A0C2J1H7_THEKT</name>
<dbReference type="AlphaFoldDB" id="A0A0C2J1H7"/>
<keyword evidence="5" id="KW-1185">Reference proteome</keyword>
<accession>A0A0C2J1H7</accession>
<dbReference type="PANTHER" id="PTHR46194">
    <property type="entry name" value="PEPTIDYL-TRNA HYDROLASE PTRHD1-RELATED"/>
    <property type="match status" value="1"/>
</dbReference>
<dbReference type="EMBL" id="JWZT01001671">
    <property type="protein sequence ID" value="KII71679.1"/>
    <property type="molecule type" value="Genomic_DNA"/>
</dbReference>
<reference evidence="4 5" key="1">
    <citation type="journal article" date="2014" name="Genome Biol. Evol.">
        <title>The genome of the myxosporean Thelohanellus kitauei shows adaptations to nutrient acquisition within its fish host.</title>
        <authorList>
            <person name="Yang Y."/>
            <person name="Xiong J."/>
            <person name="Zhou Z."/>
            <person name="Huo F."/>
            <person name="Miao W."/>
            <person name="Ran C."/>
            <person name="Liu Y."/>
            <person name="Zhang J."/>
            <person name="Feng J."/>
            <person name="Wang M."/>
            <person name="Wang M."/>
            <person name="Wang L."/>
            <person name="Yao B."/>
        </authorList>
    </citation>
    <scope>NUCLEOTIDE SEQUENCE [LARGE SCALE GENOMIC DNA]</scope>
    <source>
        <strain evidence="4">Wuqing</strain>
    </source>
</reference>
<dbReference type="InterPro" id="IPR023476">
    <property type="entry name" value="Pep_tRNA_hydro_II_dom_sf"/>
</dbReference>
<comment type="caution">
    <text evidence="4">The sequence shown here is derived from an EMBL/GenBank/DDBJ whole genome shotgun (WGS) entry which is preliminary data.</text>
</comment>
<evidence type="ECO:0000256" key="3">
    <source>
        <dbReference type="ARBA" id="ARBA00048707"/>
    </source>
</evidence>
<evidence type="ECO:0000256" key="2">
    <source>
        <dbReference type="ARBA" id="ARBA00022801"/>
    </source>
</evidence>
<dbReference type="EC" id="3.1.1.29" evidence="1"/>
<dbReference type="Proteomes" id="UP000031668">
    <property type="component" value="Unassembled WGS sequence"/>
</dbReference>
<dbReference type="PANTHER" id="PTHR46194:SF1">
    <property type="entry name" value="PEPTIDYL-TRNA HYDROLASE PTRHD1-RELATED"/>
    <property type="match status" value="1"/>
</dbReference>
<comment type="catalytic activity">
    <reaction evidence="3">
        <text>an N-acyl-L-alpha-aminoacyl-tRNA + H2O = an N-acyl-L-amino acid + a tRNA + H(+)</text>
        <dbReference type="Rhea" id="RHEA:54448"/>
        <dbReference type="Rhea" id="RHEA-COMP:10123"/>
        <dbReference type="Rhea" id="RHEA-COMP:13883"/>
        <dbReference type="ChEBI" id="CHEBI:15377"/>
        <dbReference type="ChEBI" id="CHEBI:15378"/>
        <dbReference type="ChEBI" id="CHEBI:59874"/>
        <dbReference type="ChEBI" id="CHEBI:78442"/>
        <dbReference type="ChEBI" id="CHEBI:138191"/>
        <dbReference type="EC" id="3.1.1.29"/>
    </reaction>
</comment>
<sequence length="119" mass="14094">MCEKLVQYILLREDLIVSKSWTWGALIAQACHASTACIHTYYDDPYTMDYLMNLDHMTKIVLKLKDGDNLTQYENILDSRNLKYYSWIERPENIKTCLATKPYPKTMVQDIFRCLKLFN</sequence>
<dbReference type="Gene3D" id="3.40.1490.10">
    <property type="entry name" value="Bit1"/>
    <property type="match status" value="1"/>
</dbReference>
<dbReference type="OMA" id="AIIAQCC"/>
<protein>
    <recommendedName>
        <fullName evidence="1">peptidyl-tRNA hydrolase</fullName>
        <ecNumber evidence="1">3.1.1.29</ecNumber>
    </recommendedName>
</protein>
<dbReference type="GO" id="GO:0004045">
    <property type="term" value="F:peptidyl-tRNA hydrolase activity"/>
    <property type="evidence" value="ECO:0007669"/>
    <property type="project" value="UniProtKB-EC"/>
</dbReference>
<dbReference type="InterPro" id="IPR002833">
    <property type="entry name" value="PTH2"/>
</dbReference>
<evidence type="ECO:0000313" key="5">
    <source>
        <dbReference type="Proteomes" id="UP000031668"/>
    </source>
</evidence>
<dbReference type="SUPFAM" id="SSF102462">
    <property type="entry name" value="Peptidyl-tRNA hydrolase II"/>
    <property type="match status" value="1"/>
</dbReference>
<evidence type="ECO:0000313" key="4">
    <source>
        <dbReference type="EMBL" id="KII71679.1"/>
    </source>
</evidence>
<organism evidence="4 5">
    <name type="scientific">Thelohanellus kitauei</name>
    <name type="common">Myxosporean</name>
    <dbReference type="NCBI Taxonomy" id="669202"/>
    <lineage>
        <taxon>Eukaryota</taxon>
        <taxon>Metazoa</taxon>
        <taxon>Cnidaria</taxon>
        <taxon>Myxozoa</taxon>
        <taxon>Myxosporea</taxon>
        <taxon>Bivalvulida</taxon>
        <taxon>Platysporina</taxon>
        <taxon>Myxobolidae</taxon>
        <taxon>Thelohanellus</taxon>
    </lineage>
</organism>
<dbReference type="PROSITE" id="PS51257">
    <property type="entry name" value="PROKAR_LIPOPROTEIN"/>
    <property type="match status" value="1"/>
</dbReference>
<gene>
    <name evidence="4" type="ORF">RF11_11481</name>
</gene>
<proteinExistence type="predicted"/>
<evidence type="ECO:0000256" key="1">
    <source>
        <dbReference type="ARBA" id="ARBA00013260"/>
    </source>
</evidence>
<dbReference type="OrthoDB" id="201213at2759"/>
<keyword evidence="2 4" id="KW-0378">Hydrolase</keyword>